<dbReference type="InterPro" id="IPR013041">
    <property type="entry name" value="Clathrin_app_Ig-like_sf"/>
</dbReference>
<dbReference type="Pfam" id="PF00244">
    <property type="entry name" value="14-3-3"/>
    <property type="match status" value="1"/>
</dbReference>
<dbReference type="Pfam" id="PF02296">
    <property type="entry name" value="Alpha_adaptin_C"/>
    <property type="match status" value="1"/>
</dbReference>
<feature type="region of interest" description="Disordered" evidence="11">
    <location>
        <begin position="237"/>
        <end position="270"/>
    </location>
</feature>
<feature type="domain" description="CCHC-type" evidence="12">
    <location>
        <begin position="1352"/>
        <end position="1365"/>
    </location>
</feature>
<evidence type="ECO:0000256" key="2">
    <source>
        <dbReference type="ARBA" id="ARBA00006141"/>
    </source>
</evidence>
<dbReference type="InterPro" id="IPR012295">
    <property type="entry name" value="TBP_dom_sf"/>
</dbReference>
<evidence type="ECO:0000256" key="4">
    <source>
        <dbReference type="ARBA" id="ARBA00022583"/>
    </source>
</evidence>
<dbReference type="FunFam" id="1.25.10.10:FF:000020">
    <property type="entry name" value="AP-2 complex subunit alpha"/>
    <property type="match status" value="1"/>
</dbReference>
<dbReference type="GO" id="GO:0006397">
    <property type="term" value="P:mRNA processing"/>
    <property type="evidence" value="ECO:0007669"/>
    <property type="project" value="UniProtKB-KW"/>
</dbReference>
<dbReference type="Gene3D" id="1.20.190.20">
    <property type="entry name" value="14-3-3 domain"/>
    <property type="match status" value="1"/>
</dbReference>
<dbReference type="PROSITE" id="PS00796">
    <property type="entry name" value="1433_1"/>
    <property type="match status" value="1"/>
</dbReference>
<keyword evidence="6" id="KW-0653">Protein transport</keyword>
<evidence type="ECO:0000256" key="10">
    <source>
        <dbReference type="RuleBase" id="RU003466"/>
    </source>
</evidence>
<evidence type="ECO:0000259" key="12">
    <source>
        <dbReference type="PROSITE" id="PS50158"/>
    </source>
</evidence>
<reference evidence="13" key="1">
    <citation type="submission" date="2018-08" db="EMBL/GenBank/DDBJ databases">
        <authorList>
            <person name="Guldener U."/>
        </authorList>
    </citation>
    <scope>NUCLEOTIDE SEQUENCE</scope>
    <source>
        <strain evidence="13">UB2</strain>
    </source>
</reference>
<feature type="domain" description="CCHC-type" evidence="12">
    <location>
        <begin position="1439"/>
        <end position="1454"/>
    </location>
</feature>
<dbReference type="Gene3D" id="2.60.40.1230">
    <property type="match status" value="1"/>
</dbReference>
<evidence type="ECO:0000313" key="13">
    <source>
        <dbReference type="EMBL" id="SYW79356.1"/>
    </source>
</evidence>
<evidence type="ECO:0000256" key="5">
    <source>
        <dbReference type="ARBA" id="ARBA00022664"/>
    </source>
</evidence>
<dbReference type="SUPFAM" id="SSF57756">
    <property type="entry name" value="Retrovirus zinc finger-like domains"/>
    <property type="match status" value="3"/>
</dbReference>
<dbReference type="FunFam" id="1.20.190.20:FF:000002">
    <property type="entry name" value="14-3-3 protein epsilon"/>
    <property type="match status" value="1"/>
</dbReference>
<evidence type="ECO:0000256" key="8">
    <source>
        <dbReference type="ARBA" id="ARBA00023176"/>
    </source>
</evidence>
<feature type="domain" description="CCHC-type" evidence="12">
    <location>
        <begin position="1414"/>
        <end position="1428"/>
    </location>
</feature>
<dbReference type="Gene3D" id="4.10.60.10">
    <property type="entry name" value="Zinc finger, CCHC-type"/>
    <property type="match status" value="3"/>
</dbReference>
<evidence type="ECO:0000256" key="9">
    <source>
        <dbReference type="PROSITE-ProRule" id="PRU00047"/>
    </source>
</evidence>
<keyword evidence="7" id="KW-0472">Membrane</keyword>
<dbReference type="InterPro" id="IPR008152">
    <property type="entry name" value="Clathrin_a/b/g-adaptin_app_Ig"/>
</dbReference>
<dbReference type="Gene3D" id="1.25.10.10">
    <property type="entry name" value="Leucine-rich Repeat Variant"/>
    <property type="match status" value="1"/>
</dbReference>
<dbReference type="InterPro" id="IPR002553">
    <property type="entry name" value="Clathrin/coatomer_adapt-like_N"/>
</dbReference>
<dbReference type="SUPFAM" id="SSF48445">
    <property type="entry name" value="14-3-3 protein"/>
    <property type="match status" value="1"/>
</dbReference>
<dbReference type="InterPro" id="IPR001878">
    <property type="entry name" value="Znf_CCHC"/>
</dbReference>
<evidence type="ECO:0000256" key="1">
    <source>
        <dbReference type="ARBA" id="ARBA00004277"/>
    </source>
</evidence>
<dbReference type="GO" id="GO:0006897">
    <property type="term" value="P:endocytosis"/>
    <property type="evidence" value="ECO:0007669"/>
    <property type="project" value="UniProtKB-KW"/>
</dbReference>
<dbReference type="PANTHER" id="PTHR22780">
    <property type="entry name" value="ADAPTIN, ALPHA/GAMMA/EPSILON"/>
    <property type="match status" value="1"/>
</dbReference>
<dbReference type="InterPro" id="IPR023410">
    <property type="entry name" value="14-3-3_domain"/>
</dbReference>
<dbReference type="GO" id="GO:0008270">
    <property type="term" value="F:zinc ion binding"/>
    <property type="evidence" value="ECO:0007669"/>
    <property type="project" value="UniProtKB-KW"/>
</dbReference>
<accession>A0A8H8QN31</accession>
<keyword evidence="5" id="KW-0507">mRNA processing</keyword>
<keyword evidence="4" id="KW-0254">Endocytosis</keyword>
<comment type="similarity">
    <text evidence="2 10">Belongs to the 14-3-3 family.</text>
</comment>
<evidence type="ECO:0000313" key="14">
    <source>
        <dbReference type="Proteomes" id="UP000658997"/>
    </source>
</evidence>
<dbReference type="CDD" id="cd11309">
    <property type="entry name" value="14-3-3_fungi"/>
    <property type="match status" value="1"/>
</dbReference>
<dbReference type="InterPro" id="IPR036815">
    <property type="entry name" value="14-3-3_dom_sf"/>
</dbReference>
<feature type="compositionally biased region" description="Basic and acidic residues" evidence="11">
    <location>
        <begin position="285"/>
        <end position="301"/>
    </location>
</feature>
<evidence type="ECO:0000256" key="3">
    <source>
        <dbReference type="ARBA" id="ARBA00022448"/>
    </source>
</evidence>
<keyword evidence="9" id="KW-0863">Zinc-finger</keyword>
<keyword evidence="14" id="KW-1185">Reference proteome</keyword>
<feature type="region of interest" description="Disordered" evidence="11">
    <location>
        <begin position="1012"/>
        <end position="1035"/>
    </location>
</feature>
<keyword evidence="8" id="KW-0168">Coated pit</keyword>
<dbReference type="Pfam" id="PF00098">
    <property type="entry name" value="zf-CCHC"/>
    <property type="match status" value="4"/>
</dbReference>
<evidence type="ECO:0000256" key="6">
    <source>
        <dbReference type="ARBA" id="ARBA00022927"/>
    </source>
</evidence>
<comment type="subcellular location">
    <subcellularLocation>
        <location evidence="1">Membrane</location>
        <location evidence="1">Coated pit</location>
        <topology evidence="1">Peripheral membrane protein</topology>
        <orientation evidence="1">Cytoplasmic side</orientation>
    </subcellularLocation>
</comment>
<dbReference type="GO" id="GO:0006886">
    <property type="term" value="P:intracellular protein transport"/>
    <property type="evidence" value="ECO:0007669"/>
    <property type="project" value="InterPro"/>
</dbReference>
<evidence type="ECO:0000256" key="11">
    <source>
        <dbReference type="SAM" id="MobiDB-lite"/>
    </source>
</evidence>
<dbReference type="Proteomes" id="UP000658997">
    <property type="component" value="Unassembled WGS sequence"/>
</dbReference>
<dbReference type="SMART" id="SM00809">
    <property type="entry name" value="Alpha_adaptinC2"/>
    <property type="match status" value="1"/>
</dbReference>
<dbReference type="Gene3D" id="3.30.310.10">
    <property type="entry name" value="TATA-Binding Protein"/>
    <property type="match status" value="1"/>
</dbReference>
<feature type="region of interest" description="Disordered" evidence="11">
    <location>
        <begin position="282"/>
        <end position="308"/>
    </location>
</feature>
<proteinExistence type="inferred from homology"/>
<dbReference type="Pfam" id="PF01602">
    <property type="entry name" value="Adaptin_N"/>
    <property type="match status" value="1"/>
</dbReference>
<organism evidence="13 14">
    <name type="scientific">Ustilago bromivora</name>
    <dbReference type="NCBI Taxonomy" id="307758"/>
    <lineage>
        <taxon>Eukaryota</taxon>
        <taxon>Fungi</taxon>
        <taxon>Dikarya</taxon>
        <taxon>Basidiomycota</taxon>
        <taxon>Ustilaginomycotina</taxon>
        <taxon>Ustilaginomycetes</taxon>
        <taxon>Ustilaginales</taxon>
        <taxon>Ustilaginaceae</taxon>
        <taxon>Ustilago</taxon>
    </lineage>
</organism>
<dbReference type="InterPro" id="IPR016024">
    <property type="entry name" value="ARM-type_fold"/>
</dbReference>
<dbReference type="PROSITE" id="PS50158">
    <property type="entry name" value="ZF_CCHC"/>
    <property type="match status" value="4"/>
</dbReference>
<dbReference type="InterPro" id="IPR050840">
    <property type="entry name" value="Adaptor_Complx_Large_Subunit"/>
</dbReference>
<dbReference type="GO" id="GO:0003676">
    <property type="term" value="F:nucleic acid binding"/>
    <property type="evidence" value="ECO:0007669"/>
    <property type="project" value="InterPro"/>
</dbReference>
<dbReference type="EMBL" id="ULHB01000053">
    <property type="protein sequence ID" value="SYW79356.1"/>
    <property type="molecule type" value="Genomic_DNA"/>
</dbReference>
<dbReference type="SUPFAM" id="SSF48371">
    <property type="entry name" value="ARM repeat"/>
    <property type="match status" value="1"/>
</dbReference>
<feature type="compositionally biased region" description="Low complexity" evidence="11">
    <location>
        <begin position="244"/>
        <end position="258"/>
    </location>
</feature>
<dbReference type="InterPro" id="IPR011989">
    <property type="entry name" value="ARM-like"/>
</dbReference>
<gene>
    <name evidence="13" type="ORF">UBRO2_03040</name>
</gene>
<dbReference type="GO" id="GO:0030122">
    <property type="term" value="C:AP-2 adaptor complex"/>
    <property type="evidence" value="ECO:0007669"/>
    <property type="project" value="UniProtKB-ARBA"/>
</dbReference>
<dbReference type="SMART" id="SM00101">
    <property type="entry name" value="14_3_3"/>
    <property type="match status" value="1"/>
</dbReference>
<dbReference type="Pfam" id="PF02883">
    <property type="entry name" value="Alpha_adaptinC2"/>
    <property type="match status" value="1"/>
</dbReference>
<dbReference type="InterPro" id="IPR036875">
    <property type="entry name" value="Znf_CCHC_sf"/>
</dbReference>
<dbReference type="InterPro" id="IPR000308">
    <property type="entry name" value="14-3-3"/>
</dbReference>
<dbReference type="PROSITE" id="PS00797">
    <property type="entry name" value="1433_2"/>
    <property type="match status" value="1"/>
</dbReference>
<dbReference type="InterPro" id="IPR003164">
    <property type="entry name" value="Clathrin_a-adaptin_app_sub_C"/>
</dbReference>
<comment type="caution">
    <text evidence="13">The sequence shown here is derived from an EMBL/GenBank/DDBJ whole genome shotgun (WGS) entry which is preliminary data.</text>
</comment>
<dbReference type="SMART" id="SM00343">
    <property type="entry name" value="ZnF_C2HC"/>
    <property type="match status" value="6"/>
</dbReference>
<feature type="domain" description="CCHC-type" evidence="12">
    <location>
        <begin position="1322"/>
        <end position="1336"/>
    </location>
</feature>
<dbReference type="InterPro" id="IPR009028">
    <property type="entry name" value="Coatomer/calthrin_app_sub_C"/>
</dbReference>
<keyword evidence="9" id="KW-0862">Zinc</keyword>
<sequence>MPESREDSVYLAKLAEQAERYEEMVENMKRVASSDQELTVEERNLLSVAYKNVIGARRASWRIVSSIEQKEESKGNETQVSMIKTYREKIEAELAQICEDILDVLDKHLIPSAASGESKVFYHKMKGDYHRYLAEFATGDKRKDSADKSLEAYKAASDVAVTELPPTHPIRLGLALNFSVFYYEILNSPDRACHLAKQAFDDAIAELDTLSEESYKDSTLIMQLLRDNLTLWTSDMQDSEKPAETAAADAPAAEAKAPGSDSAQQLPPQRPGWQRLSFRLSTHSGNKEGRPSATRASDRTAKMTSNSSSMRGLTQYIADLRACRVRELEERRINKEMAHIRARFKEGQLDGYQKKKYLSKIVFTYILGYQVDIGHMEAVNLISSNKYSEKQIGYLAITLLMHENSDIVRLVVNSIRKDLDEINEVSNCLALHAIANIGGKEMAEALAGDVHRLLISPTSRSFVKKKAALTLLRLYRKHPEVIPAQDWALRIIAIIDDDNLGVALAVTSLVMAMAQDHPEAFATSYQKAVYRMHRIVVENDFTAEYVYYKVPIPWLQVKLLRLLQYYPSPEDPTLRRTIETVLDTIINNSQDSPKNVQHNNAQNAILFEAINLAIQLDTQSAVVAKAAVLLGRFILSRETNVRYLGLDTMAHLAACAESLEPIKMHQNTIILSLRDKDISVRRRGVDLLYSMCDLTNAKVIVSELLKYMQIADYALREEMVLKIAILTEKFATEYTWYVDTILQLISSAGDHVSEEVWYRVIQIVVNNEGVQEYAATKVLEHLKSSTCHENMIKVGGYILGEFGHLIANDQGASPIEQFHTLHSRSHLCSQSTRALLLSTYVKWLNLFPEIREQILYVLNRYRHVLDAELQQRACEYVALAEMPDDDLLQAMCDEMPPFAERSSLLLSRLHKKHTDTEDKRTWIIGGKDTNRGREQARLESFKKGKANGGAMPTGAAGSVIPAGHRSEAVTADSMRNGVDDDADNVLAGLEGLDMNATTPSGMEDTGLLSEQPLIGDASTPASSTATTPSTPLTNKPLSAGADKFFQRLCFAPEGVLYEDSQIQIGLKTEYHAHQGRLALYFGNKIAVNLNSFTVNVRSREPAALSVTVAKIPTNSLGAMTQAQTLILVECIDLFTQPPILEVSYLAGSLQEIRLRLPILMTKFIEPVQLGTTDFFERWRQIGGSPREAQKIFGFKLSPNGEVDVVRQRRVVEGARLQVLDRVDPNPSNCVAAGVLHMREGGKVGCLLRLEPNKDAKLARLTVRTTNDLATADGRIRSSTCDILVGHLAENCSFTERRCFNCLEPGHESSACEAPRTTETKQCYGCGGKGHIKADCPALAANDGAGAAVGKACYTCGKPGHIARDCGKPAAARGGPAGGVRCRRCNGPNHLAKDCLAPAPASAGGAAAGGGAKACYGCGGKGHLKADCPTLNANTGPKTCYSCQQVGHIARDCSQAQVEPGTMAEAPGTNATAALTA</sequence>
<evidence type="ECO:0000256" key="7">
    <source>
        <dbReference type="ARBA" id="ARBA00023136"/>
    </source>
</evidence>
<keyword evidence="9" id="KW-0479">Metal-binding</keyword>
<dbReference type="InterPro" id="IPR023409">
    <property type="entry name" value="14-3-3_CS"/>
</dbReference>
<feature type="compositionally biased region" description="Low complexity" evidence="11">
    <location>
        <begin position="1017"/>
        <end position="1031"/>
    </location>
</feature>
<dbReference type="SUPFAM" id="SSF55711">
    <property type="entry name" value="Subdomain of clathrin and coatomer appendage domain"/>
    <property type="match status" value="1"/>
</dbReference>
<dbReference type="SUPFAM" id="SSF49348">
    <property type="entry name" value="Clathrin adaptor appendage domain"/>
    <property type="match status" value="1"/>
</dbReference>
<name>A0A8H8QN31_9BASI</name>
<dbReference type="PRINTS" id="PR00305">
    <property type="entry name" value="1433ZETA"/>
</dbReference>
<keyword evidence="3" id="KW-0813">Transport</keyword>
<protein>
    <submittedName>
        <fullName evidence="13">Probable alpha-adaptin C</fullName>
    </submittedName>
</protein>